<keyword evidence="5" id="KW-1133">Transmembrane helix</keyword>
<evidence type="ECO:0000256" key="2">
    <source>
        <dbReference type="ARBA" id="ARBA00022527"/>
    </source>
</evidence>
<evidence type="ECO:0000313" key="10">
    <source>
        <dbReference type="EMBL" id="KAL3650547.1"/>
    </source>
</evidence>
<proteinExistence type="predicted"/>
<dbReference type="GO" id="GO:0016020">
    <property type="term" value="C:membrane"/>
    <property type="evidence" value="ECO:0007669"/>
    <property type="project" value="UniProtKB-SubCell"/>
</dbReference>
<dbReference type="InterPro" id="IPR011009">
    <property type="entry name" value="Kinase-like_dom_sf"/>
</dbReference>
<feature type="chain" id="PRO_5044814367" description="Protein kinase domain-containing protein" evidence="8">
    <location>
        <begin position="20"/>
        <end position="292"/>
    </location>
</feature>
<dbReference type="PANTHER" id="PTHR27009">
    <property type="entry name" value="RUST RESISTANCE KINASE LR10-RELATED"/>
    <property type="match status" value="1"/>
</dbReference>
<evidence type="ECO:0000256" key="3">
    <source>
        <dbReference type="ARBA" id="ARBA00022692"/>
    </source>
</evidence>
<reference evidence="11" key="1">
    <citation type="journal article" date="2024" name="IScience">
        <title>Strigolactones Initiate the Formation of Haustorium-like Structures in Castilleja.</title>
        <authorList>
            <person name="Buerger M."/>
            <person name="Peterson D."/>
            <person name="Chory J."/>
        </authorList>
    </citation>
    <scope>NUCLEOTIDE SEQUENCE [LARGE SCALE GENOMIC DNA]</scope>
</reference>
<comment type="caution">
    <text evidence="10">The sequence shown here is derived from an EMBL/GenBank/DDBJ whole genome shotgun (WGS) entry which is preliminary data.</text>
</comment>
<evidence type="ECO:0000256" key="7">
    <source>
        <dbReference type="ARBA" id="ARBA00023180"/>
    </source>
</evidence>
<name>A0ABD3E8E0_9LAMI</name>
<dbReference type="Proteomes" id="UP001632038">
    <property type="component" value="Unassembled WGS sequence"/>
</dbReference>
<keyword evidence="7" id="KW-0325">Glycoprotein</keyword>
<keyword evidence="2" id="KW-0723">Serine/threonine-protein kinase</keyword>
<gene>
    <name evidence="10" type="ORF">CASFOL_006950</name>
</gene>
<dbReference type="Pfam" id="PF07714">
    <property type="entry name" value="PK_Tyr_Ser-Thr"/>
    <property type="match status" value="1"/>
</dbReference>
<dbReference type="InterPro" id="IPR000719">
    <property type="entry name" value="Prot_kinase_dom"/>
</dbReference>
<evidence type="ECO:0000313" key="11">
    <source>
        <dbReference type="Proteomes" id="UP001632038"/>
    </source>
</evidence>
<dbReference type="InterPro" id="IPR045874">
    <property type="entry name" value="LRK10/LRL21-25-like"/>
</dbReference>
<feature type="domain" description="Protein kinase" evidence="9">
    <location>
        <begin position="47"/>
        <end position="292"/>
    </location>
</feature>
<feature type="signal peptide" evidence="8">
    <location>
        <begin position="1"/>
        <end position="19"/>
    </location>
</feature>
<dbReference type="InterPro" id="IPR001245">
    <property type="entry name" value="Ser-Thr/Tyr_kinase_cat_dom"/>
</dbReference>
<accession>A0ABD3E8E0</accession>
<keyword evidence="2" id="KW-0418">Kinase</keyword>
<evidence type="ECO:0000256" key="8">
    <source>
        <dbReference type="SAM" id="SignalP"/>
    </source>
</evidence>
<evidence type="ECO:0000256" key="6">
    <source>
        <dbReference type="ARBA" id="ARBA00023136"/>
    </source>
</evidence>
<evidence type="ECO:0000256" key="5">
    <source>
        <dbReference type="ARBA" id="ARBA00022989"/>
    </source>
</evidence>
<keyword evidence="11" id="KW-1185">Reference proteome</keyword>
<evidence type="ECO:0000259" key="9">
    <source>
        <dbReference type="PROSITE" id="PS50011"/>
    </source>
</evidence>
<protein>
    <recommendedName>
        <fullName evidence="9">Protein kinase domain-containing protein</fullName>
    </recommendedName>
</protein>
<dbReference type="Gene3D" id="3.30.200.20">
    <property type="entry name" value="Phosphorylase Kinase, domain 1"/>
    <property type="match status" value="1"/>
</dbReference>
<keyword evidence="4 8" id="KW-0732">Signal</keyword>
<keyword evidence="3" id="KW-0812">Transmembrane</keyword>
<keyword evidence="2" id="KW-0808">Transferase</keyword>
<dbReference type="Gene3D" id="1.10.510.10">
    <property type="entry name" value="Transferase(Phosphotransferase) domain 1"/>
    <property type="match status" value="1"/>
</dbReference>
<evidence type="ECO:0000256" key="4">
    <source>
        <dbReference type="ARBA" id="ARBA00022729"/>
    </source>
</evidence>
<evidence type="ECO:0000256" key="1">
    <source>
        <dbReference type="ARBA" id="ARBA00004479"/>
    </source>
</evidence>
<dbReference type="PROSITE" id="PS50011">
    <property type="entry name" value="PROTEIN_KINASE_DOM"/>
    <property type="match status" value="1"/>
</dbReference>
<sequence>MIILTFITIASYFILRTTKQNREDQKRIEDYLENHNGTNTWPTRYSYTDINKITRNFKNQIATRGVTLHEGMLVDGTHIVVKMIDIYDQNIEGFITEVEIIGRMQHPNVLQLIGYCVDHRKRALVYEFMHAPTTLESHITTLDEKRLHRVTLGLAKGISYVRRNLDDISPKDIFLDDSLDPKILVFPTEGTYGDVLSKKTDVFSFGMLVLEVLGRRKNEVYVFPFEWIYNEMGKKDEENEIVKKLTIVGLWCIQWFPSDRPSMKCVVQMLEGDKMPIMPANPFHLNGKNELF</sequence>
<dbReference type="SUPFAM" id="SSF56112">
    <property type="entry name" value="Protein kinase-like (PK-like)"/>
    <property type="match status" value="1"/>
</dbReference>
<organism evidence="10 11">
    <name type="scientific">Castilleja foliolosa</name>
    <dbReference type="NCBI Taxonomy" id="1961234"/>
    <lineage>
        <taxon>Eukaryota</taxon>
        <taxon>Viridiplantae</taxon>
        <taxon>Streptophyta</taxon>
        <taxon>Embryophyta</taxon>
        <taxon>Tracheophyta</taxon>
        <taxon>Spermatophyta</taxon>
        <taxon>Magnoliopsida</taxon>
        <taxon>eudicotyledons</taxon>
        <taxon>Gunneridae</taxon>
        <taxon>Pentapetalae</taxon>
        <taxon>asterids</taxon>
        <taxon>lamiids</taxon>
        <taxon>Lamiales</taxon>
        <taxon>Orobanchaceae</taxon>
        <taxon>Pedicularideae</taxon>
        <taxon>Castillejinae</taxon>
        <taxon>Castilleja</taxon>
    </lineage>
</organism>
<dbReference type="EMBL" id="JAVIJP010000007">
    <property type="protein sequence ID" value="KAL3650547.1"/>
    <property type="molecule type" value="Genomic_DNA"/>
</dbReference>
<keyword evidence="6" id="KW-0472">Membrane</keyword>
<comment type="subcellular location">
    <subcellularLocation>
        <location evidence="1">Membrane</location>
        <topology evidence="1">Single-pass type I membrane protein</topology>
    </subcellularLocation>
</comment>
<dbReference type="AlphaFoldDB" id="A0ABD3E8E0"/>
<dbReference type="GO" id="GO:0004674">
    <property type="term" value="F:protein serine/threonine kinase activity"/>
    <property type="evidence" value="ECO:0007669"/>
    <property type="project" value="UniProtKB-KW"/>
</dbReference>